<dbReference type="RefSeq" id="WP_344879556.1">
    <property type="nucleotide sequence ID" value="NZ_BAABCJ010000001.1"/>
</dbReference>
<dbReference type="Proteomes" id="UP001501536">
    <property type="component" value="Unassembled WGS sequence"/>
</dbReference>
<comment type="subcellular location">
    <subcellularLocation>
        <location evidence="6">Cell membrane</location>
        <topology evidence="6">Multi-pass membrane protein</topology>
    </subcellularLocation>
    <subcellularLocation>
        <location evidence="1">Membrane</location>
    </subcellularLocation>
</comment>
<feature type="transmembrane region" description="Helical" evidence="6">
    <location>
        <begin position="215"/>
        <end position="234"/>
    </location>
</feature>
<evidence type="ECO:0000256" key="6">
    <source>
        <dbReference type="RuleBase" id="RU363076"/>
    </source>
</evidence>
<evidence type="ECO:0000256" key="1">
    <source>
        <dbReference type="ARBA" id="ARBA00004370"/>
    </source>
</evidence>
<keyword evidence="9" id="KW-1185">Reference proteome</keyword>
<dbReference type="CDD" id="cd06662">
    <property type="entry name" value="SURF1"/>
    <property type="match status" value="1"/>
</dbReference>
<dbReference type="Pfam" id="PF02104">
    <property type="entry name" value="SURF1"/>
    <property type="match status" value="1"/>
</dbReference>
<dbReference type="InterPro" id="IPR045214">
    <property type="entry name" value="Surf1/Surf4"/>
</dbReference>
<dbReference type="EMBL" id="BAABCJ010000001">
    <property type="protein sequence ID" value="GAA3695418.1"/>
    <property type="molecule type" value="Genomic_DNA"/>
</dbReference>
<evidence type="ECO:0000256" key="3">
    <source>
        <dbReference type="ARBA" id="ARBA00022692"/>
    </source>
</evidence>
<reference evidence="9" key="1">
    <citation type="journal article" date="2019" name="Int. J. Syst. Evol. Microbiol.">
        <title>The Global Catalogue of Microorganisms (GCM) 10K type strain sequencing project: providing services to taxonomists for standard genome sequencing and annotation.</title>
        <authorList>
            <consortium name="The Broad Institute Genomics Platform"/>
            <consortium name="The Broad Institute Genome Sequencing Center for Infectious Disease"/>
            <person name="Wu L."/>
            <person name="Ma J."/>
        </authorList>
    </citation>
    <scope>NUCLEOTIDE SEQUENCE [LARGE SCALE GENOMIC DNA]</scope>
    <source>
        <strain evidence="9">JCM 16961</strain>
    </source>
</reference>
<dbReference type="InterPro" id="IPR002994">
    <property type="entry name" value="Surf1/Shy1"/>
</dbReference>
<dbReference type="PROSITE" id="PS51257">
    <property type="entry name" value="PROKAR_LIPOPROTEIN"/>
    <property type="match status" value="1"/>
</dbReference>
<comment type="caution">
    <text evidence="8">The sequence shown here is derived from an EMBL/GenBank/DDBJ whole genome shotgun (WGS) entry which is preliminary data.</text>
</comment>
<comment type="similarity">
    <text evidence="2 6">Belongs to the SURF1 family.</text>
</comment>
<feature type="compositionally biased region" description="Acidic residues" evidence="7">
    <location>
        <begin position="278"/>
        <end position="287"/>
    </location>
</feature>
<feature type="region of interest" description="Disordered" evidence="7">
    <location>
        <begin position="261"/>
        <end position="299"/>
    </location>
</feature>
<keyword evidence="3 6" id="KW-0812">Transmembrane</keyword>
<dbReference type="PANTHER" id="PTHR23427">
    <property type="entry name" value="SURFEIT LOCUS PROTEIN"/>
    <property type="match status" value="1"/>
</dbReference>
<dbReference type="PROSITE" id="PS50895">
    <property type="entry name" value="SURF1"/>
    <property type="match status" value="1"/>
</dbReference>
<gene>
    <name evidence="8" type="ORF">GCM10022377_05330</name>
</gene>
<evidence type="ECO:0000313" key="9">
    <source>
        <dbReference type="Proteomes" id="UP001501536"/>
    </source>
</evidence>
<name>A0ABP7CWB8_9MICC</name>
<evidence type="ECO:0000256" key="5">
    <source>
        <dbReference type="ARBA" id="ARBA00023136"/>
    </source>
</evidence>
<evidence type="ECO:0000256" key="4">
    <source>
        <dbReference type="ARBA" id="ARBA00022989"/>
    </source>
</evidence>
<proteinExistence type="inferred from homology"/>
<evidence type="ECO:0000256" key="2">
    <source>
        <dbReference type="ARBA" id="ARBA00007165"/>
    </source>
</evidence>
<protein>
    <recommendedName>
        <fullName evidence="6">SURF1-like protein</fullName>
    </recommendedName>
</protein>
<evidence type="ECO:0000256" key="7">
    <source>
        <dbReference type="SAM" id="MobiDB-lite"/>
    </source>
</evidence>
<comment type="caution">
    <text evidence="6">Lacks conserved residue(s) required for the propagation of feature annotation.</text>
</comment>
<accession>A0ABP7CWB8</accession>
<dbReference type="PANTHER" id="PTHR23427:SF2">
    <property type="entry name" value="SURFEIT LOCUS PROTEIN 1"/>
    <property type="match status" value="1"/>
</dbReference>
<keyword evidence="4 6" id="KW-1133">Transmembrane helix</keyword>
<keyword evidence="6" id="KW-1003">Cell membrane</keyword>
<keyword evidence="5 6" id="KW-0472">Membrane</keyword>
<organism evidence="8 9">
    <name type="scientific">Zhihengliuella alba</name>
    <dbReference type="NCBI Taxonomy" id="547018"/>
    <lineage>
        <taxon>Bacteria</taxon>
        <taxon>Bacillati</taxon>
        <taxon>Actinomycetota</taxon>
        <taxon>Actinomycetes</taxon>
        <taxon>Micrococcales</taxon>
        <taxon>Micrococcaceae</taxon>
        <taxon>Zhihengliuella</taxon>
    </lineage>
</organism>
<sequence>MYRFLASTRWVGWLALVCVFAAACWGLGNWQMNRLDQARAANAVVEQNYDADPLAYAQASGLFDSLPPQDEWTPVRLTGEYLAEDTVVVRNRPLGGRPGYEVLVPFRTQGGDVVVVDRGWLPIGNEQAGRPDAIPAPPAGTVEAVVRVRPYEPRLERGAPEGQVASIEREALESRLGYAVAPGAYGVLASESPAADAMPAPLEKPQLDEGNHLSYSLQWFAFGVLGFVALVWAARQQARINREDREAAAEAEAAGVEVVHSAYRPPRRRPTRRRDGAPTDEELEDAYLDSLEGGRRTPR</sequence>
<evidence type="ECO:0000313" key="8">
    <source>
        <dbReference type="EMBL" id="GAA3695418.1"/>
    </source>
</evidence>